<evidence type="ECO:0000313" key="3">
    <source>
        <dbReference type="Proteomes" id="UP000032300"/>
    </source>
</evidence>
<dbReference type="GO" id="GO:0005829">
    <property type="term" value="C:cytosol"/>
    <property type="evidence" value="ECO:0007669"/>
    <property type="project" value="TreeGrafter"/>
</dbReference>
<reference evidence="2 3" key="1">
    <citation type="journal article" date="2015" name="Int. J. Syst. Evol. Microbiol.">
        <title>Sphingomonas hengshuiensis sp. nov., isolated from lake wetland.</title>
        <authorList>
            <person name="Wei S."/>
            <person name="Wang T."/>
            <person name="Liu H."/>
            <person name="Zhang C."/>
            <person name="Guo J."/>
            <person name="Wang Q."/>
            <person name="Liang K."/>
            <person name="Zhang Z."/>
        </authorList>
    </citation>
    <scope>NUCLEOTIDE SEQUENCE [LARGE SCALE GENOMIC DNA]</scope>
    <source>
        <strain evidence="2 3">WHSC-8</strain>
    </source>
</reference>
<dbReference type="GO" id="GO:0019239">
    <property type="term" value="F:deaminase activity"/>
    <property type="evidence" value="ECO:0007669"/>
    <property type="project" value="TreeGrafter"/>
</dbReference>
<dbReference type="OrthoDB" id="9803101at2"/>
<gene>
    <name evidence="2" type="ORF">TS85_04380</name>
</gene>
<dbReference type="Proteomes" id="UP000032300">
    <property type="component" value="Chromosome"/>
</dbReference>
<dbReference type="InterPro" id="IPR035959">
    <property type="entry name" value="RutC-like_sf"/>
</dbReference>
<name>A0A7U5CUX5_9SPHN</name>
<feature type="signal peptide" evidence="1">
    <location>
        <begin position="1"/>
        <end position="22"/>
    </location>
</feature>
<keyword evidence="1" id="KW-0732">Signal</keyword>
<protein>
    <recommendedName>
        <fullName evidence="4">Endonuclease</fullName>
    </recommendedName>
</protein>
<evidence type="ECO:0000256" key="1">
    <source>
        <dbReference type="SAM" id="SignalP"/>
    </source>
</evidence>
<dbReference type="CDD" id="cd06151">
    <property type="entry name" value="YjgF_YER057c_UK114_like_3"/>
    <property type="match status" value="1"/>
</dbReference>
<feature type="chain" id="PRO_5031522501" description="Endonuclease" evidence="1">
    <location>
        <begin position="23"/>
        <end position="174"/>
    </location>
</feature>
<evidence type="ECO:0008006" key="4">
    <source>
        <dbReference type="Google" id="ProtNLM"/>
    </source>
</evidence>
<dbReference type="SUPFAM" id="SSF55298">
    <property type="entry name" value="YjgF-like"/>
    <property type="match status" value="1"/>
</dbReference>
<dbReference type="PANTHER" id="PTHR11803:SF59">
    <property type="entry name" value="ENDORIBONUCLEASE"/>
    <property type="match status" value="1"/>
</dbReference>
<keyword evidence="3" id="KW-1185">Reference proteome</keyword>
<evidence type="ECO:0000313" key="2">
    <source>
        <dbReference type="EMBL" id="AJP74252.1"/>
    </source>
</evidence>
<dbReference type="AlphaFoldDB" id="A0A7U5CUX5"/>
<dbReference type="KEGG" id="sphi:TS85_04380"/>
<proteinExistence type="predicted"/>
<accession>A0A7U5CUX5</accession>
<sequence length="174" mass="18544">MFGRPILSAIPVLIAGAFSAQAQEIQRHERHATLPIVAAVTVPATAETLYLSGEVASLPSGAAHADTPQAYGDTEAQTMIVLRKIEQTLARHGYGLGDVVKLPVFLVGVPERQGRLDMAGFTRGYLRFFGTAEQPNLVARTTVQVAALGNPGYLVEIEAVAAKSRRNGERSPPN</sequence>
<organism evidence="2 3">
    <name type="scientific">Sphingomonas hengshuiensis</name>
    <dbReference type="NCBI Taxonomy" id="1609977"/>
    <lineage>
        <taxon>Bacteria</taxon>
        <taxon>Pseudomonadati</taxon>
        <taxon>Pseudomonadota</taxon>
        <taxon>Alphaproteobacteria</taxon>
        <taxon>Sphingomonadales</taxon>
        <taxon>Sphingomonadaceae</taxon>
        <taxon>Sphingomonas</taxon>
    </lineage>
</organism>
<dbReference type="InterPro" id="IPR006175">
    <property type="entry name" value="YjgF/YER057c/UK114"/>
</dbReference>
<dbReference type="Gene3D" id="3.30.1330.40">
    <property type="entry name" value="RutC-like"/>
    <property type="match status" value="1"/>
</dbReference>
<dbReference type="EMBL" id="CP010836">
    <property type="protein sequence ID" value="AJP74252.1"/>
    <property type="molecule type" value="Genomic_DNA"/>
</dbReference>
<dbReference type="Pfam" id="PF01042">
    <property type="entry name" value="Ribonuc_L-PSP"/>
    <property type="match status" value="1"/>
</dbReference>
<dbReference type="RefSeq" id="WP_044335832.1">
    <property type="nucleotide sequence ID" value="NZ_CP010836.1"/>
</dbReference>
<dbReference type="PANTHER" id="PTHR11803">
    <property type="entry name" value="2-IMINOBUTANOATE/2-IMINOPROPANOATE DEAMINASE RIDA"/>
    <property type="match status" value="1"/>
</dbReference>
<reference evidence="2 3" key="2">
    <citation type="submission" date="2015-02" db="EMBL/GenBank/DDBJ databases">
        <title>The complete genome of Sphingomonas hengshuiensis sp. WHSC-8 isolated from soil of Hengshui Lake.</title>
        <authorList>
            <person name="Wei S."/>
            <person name="Guo J."/>
            <person name="Su C."/>
            <person name="Wu R."/>
            <person name="Zhang Z."/>
            <person name="Liang K."/>
            <person name="Li H."/>
            <person name="Wang T."/>
            <person name="Liu H."/>
            <person name="Zhang C."/>
            <person name="Li Z."/>
            <person name="Wang Q."/>
            <person name="Meng J."/>
        </authorList>
    </citation>
    <scope>NUCLEOTIDE SEQUENCE [LARGE SCALE GENOMIC DNA]</scope>
    <source>
        <strain evidence="2 3">WHSC-8</strain>
    </source>
</reference>